<organism evidence="2 3">
    <name type="scientific">Symbiodinium microadriaticum</name>
    <name type="common">Dinoflagellate</name>
    <name type="synonym">Zooxanthella microadriatica</name>
    <dbReference type="NCBI Taxonomy" id="2951"/>
    <lineage>
        <taxon>Eukaryota</taxon>
        <taxon>Sar</taxon>
        <taxon>Alveolata</taxon>
        <taxon>Dinophyceae</taxon>
        <taxon>Suessiales</taxon>
        <taxon>Symbiodiniaceae</taxon>
        <taxon>Symbiodinium</taxon>
    </lineage>
</organism>
<evidence type="ECO:0000256" key="1">
    <source>
        <dbReference type="SAM" id="MobiDB-lite"/>
    </source>
</evidence>
<protein>
    <recommendedName>
        <fullName evidence="4">C3H1-type domain-containing protein</fullName>
    </recommendedName>
</protein>
<feature type="compositionally biased region" description="Low complexity" evidence="1">
    <location>
        <begin position="1783"/>
        <end position="1799"/>
    </location>
</feature>
<sequence>MASDDDKRQLITGADSDLQFVLGEAGLSLDAQYRVVQRHTTLRRFQAIADSRAEARVAGKADFGLADDTAEGRQQIAGVVAAWELARDVITKETETRAEAKVLGQPRILQVTERQAMIKAVVAVHGQLGESETPSAEYLALKCEECEVNEPQASTLDAITSKKSTLTTSIQSSLDASGRIHITQHKAKSELPTTTEAYRKVLRVEAFTWLCMAARFKSKQWLQGLKLLDFDHFVNYILGEKVAQLSVPTSHQPNDVPTLSPPWHVVLAYEHRLRKEAFRLVNEEDQTLSAALATVISSAELKETYFTTPLALSIIERPRKWYKGKGKDKDGKGFGKDPKGGYKGKEDKGGKGGKTATSDPALKGLTLVWRTPEGRDICFAFNSQGCSNPKCERLHVCDVGSFLHDLGHVDTLLQFDLQRSSEHDLTKVTTKAITFAVFQCAFEAVSSSQAVGSVEAGGSAEGPAQSALPEAAEDFAEAISALTSFVRRHMPGHPFTTVSLYLNTGTEPHKDSRNAHIPNGIIALSDFAGGEVWTECEGGDSFQVIDGKRIAGRLVPITAEPAYIHAYRDLHFTMPWTGRRLVIIALSVADHEQAPQDVLSTLRGQGFVLPGEASQEAHLSFKAPAEDADAAADSSSGSASEGPEPFRHEDCHNEGPPLSLEWDGKVEPINDGFGLCSPTRWPPAARGSRLPTRSAGFAKAVHRVLREFVDRHIPDAKRTAMELALGRLKSSPFPPEVLESLREEWFGCVEAALGVRSSELRKVPPNQPFYLHAISSTARLLEDPDWEAIACQQDSYVTGVAIGFDEPAPHLPQVYEFKFKSSKLDDSEDEWHRDNYSSAKQTVEQLEQKFKEEEALGRMAPSTLPVLEQKYGKDRVRIASLGSLLKPDGSARPLHDGTHGVRVNNSIRMLNQQANPGPREVVHLVRSARQSQEATFCLTGDVTAAHRLFLVKENDWPLLCCRLRDDSPVIWYNKVGTFGISSSAFLWSRLFGVIGRCAARFLLTIWFYHLVYVDDVHANFAGKDKFHHLLMWLACFEMFGTPFAYKKFRGGLTSAFVGYELSYPDQRVGISESRGQWLLKWIEEERASRFVVSVRRFAEFLGRLGFVSRLLVWLKAQLAPLYSWRAAVSVSAVARLPDTVILTLEYLSLTFKDMSFKVAAARTLRREGVAFRTDAKCADGYVVLGGWECSGTTKDSRWFSLRLTPDEAPYLFDPEGHSQWASASAELLATLAALHAFGHLEGSAQRRIMTVEVLAQTDNKANEGLAKKGSTTRWPLLMINMQLSHLLMKASLKLTLGWRPRDQNQEADALTNEVFDLFDERRRICLQYSDLPLSFLHSLYKEVFYVDWALGSFAATRWCSTREERVQGHWRWLLLRVALWLQWSLSEADATNSGGKGPAIFSRLCEQARITLHPFLMNVARDPASLAFAQFSATAEASGMLGSTQGKFKAGGPELVILSLLSKLGPDHQEWVEDDSQVHGLSALQSYAEEQAKLAKKAQHAEGTKSYQQWLAGALSAGMGPVYRALKSHEQTLARPFRDQSALARSYCRLEFWGHIWNASIIPPQGDFTEERLALRAEASKQASALPPLSTEQVKIACMATGNKKGGLDGWTFRALRNLPDFSYQQLAELFRFVETELSLPIQMQAVQVVLLAKSPEKERPISLTSVLWRVYSKMRRPLLESWLREYAVFAPFDAAIPGVGNLSPYLEGGLDSPRGLALSLAARSHCTPEAFEQEFPSQQWRRELNDKDKRRRAAARSGQAPVAKARSGPAPKSVPPPPPAGPRTGAARAAHRPVAVPVSDSSEAEVLEQAPEAVTTVGSPQGLPMLTVSRAEDETVDASMSSEEPMELRLSGKDISNRPALPYTVGLTGIHEGASPPGDVVAAFFPQTLELVCNLVTQERQEPEQLQRLQAGKSRAVYDFVPARSYVLKLSMEHGHGREVEAAASLPGITPATEAFDKILMRLYWRKENTEYLLLTEVLKQAKVTPLNQAWPNVIPETVVIQAGIIIAFAAKQWQVRDLGSYNMALMDASSGGYKLCIIDMADWVPWGQRYPVFPGKQKARGLLTTVRHGHSEGLLRLFESFAGQDPDTVLQALRPRLTGQAERALVEQGVFG</sequence>
<feature type="compositionally biased region" description="Basic and acidic residues" evidence="1">
    <location>
        <begin position="644"/>
        <end position="653"/>
    </location>
</feature>
<dbReference type="PANTHER" id="PTHR33050:SF7">
    <property type="entry name" value="RIBONUCLEASE H"/>
    <property type="match status" value="1"/>
</dbReference>
<dbReference type="EMBL" id="LSRX01000777">
    <property type="protein sequence ID" value="OLP89115.1"/>
    <property type="molecule type" value="Genomic_DNA"/>
</dbReference>
<evidence type="ECO:0000313" key="2">
    <source>
        <dbReference type="EMBL" id="OLP89115.1"/>
    </source>
</evidence>
<evidence type="ECO:0000313" key="3">
    <source>
        <dbReference type="Proteomes" id="UP000186817"/>
    </source>
</evidence>
<name>A0A1Q9D1T6_SYMMI</name>
<feature type="compositionally biased region" description="Basic and acidic residues" evidence="1">
    <location>
        <begin position="325"/>
        <end position="350"/>
    </location>
</feature>
<gene>
    <name evidence="2" type="ORF">AK812_SmicGene29480</name>
</gene>
<feature type="compositionally biased region" description="Low complexity" evidence="1">
    <location>
        <begin position="631"/>
        <end position="643"/>
    </location>
</feature>
<dbReference type="InterPro" id="IPR052055">
    <property type="entry name" value="Hepadnavirus_pol/RT"/>
</dbReference>
<dbReference type="OrthoDB" id="441255at2759"/>
<feature type="region of interest" description="Disordered" evidence="1">
    <location>
        <begin position="624"/>
        <end position="658"/>
    </location>
</feature>
<keyword evidence="3" id="KW-1185">Reference proteome</keyword>
<comment type="caution">
    <text evidence="2">The sequence shown here is derived from an EMBL/GenBank/DDBJ whole genome shotgun (WGS) entry which is preliminary data.</text>
</comment>
<feature type="region of interest" description="Disordered" evidence="1">
    <location>
        <begin position="1747"/>
        <end position="1826"/>
    </location>
</feature>
<feature type="region of interest" description="Disordered" evidence="1">
    <location>
        <begin position="324"/>
        <end position="358"/>
    </location>
</feature>
<accession>A0A1Q9D1T6</accession>
<reference evidence="2 3" key="1">
    <citation type="submission" date="2016-02" db="EMBL/GenBank/DDBJ databases">
        <title>Genome analysis of coral dinoflagellate symbionts highlights evolutionary adaptations to a symbiotic lifestyle.</title>
        <authorList>
            <person name="Aranda M."/>
            <person name="Li Y."/>
            <person name="Liew Y.J."/>
            <person name="Baumgarten S."/>
            <person name="Simakov O."/>
            <person name="Wilson M."/>
            <person name="Piel J."/>
            <person name="Ashoor H."/>
            <person name="Bougouffa S."/>
            <person name="Bajic V.B."/>
            <person name="Ryu T."/>
            <person name="Ravasi T."/>
            <person name="Bayer T."/>
            <person name="Micklem G."/>
            <person name="Kim H."/>
            <person name="Bhak J."/>
            <person name="Lajeunesse T.C."/>
            <person name="Voolstra C.R."/>
        </authorList>
    </citation>
    <scope>NUCLEOTIDE SEQUENCE [LARGE SCALE GENOMIC DNA]</scope>
    <source>
        <strain evidence="2 3">CCMP2467</strain>
    </source>
</reference>
<proteinExistence type="predicted"/>
<dbReference type="PANTHER" id="PTHR33050">
    <property type="entry name" value="REVERSE TRANSCRIPTASE DOMAIN-CONTAINING PROTEIN"/>
    <property type="match status" value="1"/>
</dbReference>
<dbReference type="Proteomes" id="UP000186817">
    <property type="component" value="Unassembled WGS sequence"/>
</dbReference>
<evidence type="ECO:0008006" key="4">
    <source>
        <dbReference type="Google" id="ProtNLM"/>
    </source>
</evidence>
<feature type="compositionally biased region" description="Pro residues" evidence="1">
    <location>
        <begin position="1773"/>
        <end position="1782"/>
    </location>
</feature>